<name>A0A370KTT4_9HYPH</name>
<dbReference type="AlphaFoldDB" id="A0A370KTT4"/>
<comment type="caution">
    <text evidence="2">The sequence shown here is derived from an EMBL/GenBank/DDBJ whole genome shotgun (WGS) entry which is preliminary data.</text>
</comment>
<dbReference type="EMBL" id="NAAC01000006">
    <property type="protein sequence ID" value="RDJ14370.1"/>
    <property type="molecule type" value="Genomic_DNA"/>
</dbReference>
<organism evidence="2 3">
    <name type="scientific">Rhizobium grahamii</name>
    <dbReference type="NCBI Taxonomy" id="1120045"/>
    <lineage>
        <taxon>Bacteria</taxon>
        <taxon>Pseudomonadati</taxon>
        <taxon>Pseudomonadota</taxon>
        <taxon>Alphaproteobacteria</taxon>
        <taxon>Hyphomicrobiales</taxon>
        <taxon>Rhizobiaceae</taxon>
        <taxon>Rhizobium/Agrobacterium group</taxon>
        <taxon>Rhizobium</taxon>
    </lineage>
</organism>
<gene>
    <name evidence="2" type="ORF">B5K06_05590</name>
</gene>
<dbReference type="RefSeq" id="WP_114712034.1">
    <property type="nucleotide sequence ID" value="NZ_KZ857258.1"/>
</dbReference>
<dbReference type="SUPFAM" id="SSF53474">
    <property type="entry name" value="alpha/beta-Hydrolases"/>
    <property type="match status" value="1"/>
</dbReference>
<dbReference type="InterPro" id="IPR029058">
    <property type="entry name" value="AB_hydrolase_fold"/>
</dbReference>
<reference evidence="2 3" key="1">
    <citation type="submission" date="2017-03" db="EMBL/GenBank/DDBJ databases">
        <title>Genome analysis of Rhizobial strains effectives or ineffectives for nitrogen fixation isolated from bean seeds.</title>
        <authorList>
            <person name="Peralta H."/>
            <person name="Aguilar-Vera A."/>
            <person name="Mora Y."/>
            <person name="Vargas-Lagunas C."/>
            <person name="Girard L."/>
            <person name="Mora J."/>
        </authorList>
    </citation>
    <scope>NUCLEOTIDE SEQUENCE [LARGE SCALE GENOMIC DNA]</scope>
    <source>
        <strain evidence="2 3">CCGM3</strain>
    </source>
</reference>
<dbReference type="OrthoDB" id="9771666at2"/>
<sequence>MDFLAHMKRRVFLVDTVECLAGAAAVATLPACLVSEYANAAQVGNDDPRLRTERVALDTAWGKLECYLARPDSTKLHPGVVVVHDKLGLTPHFEEVTRRLALEGFIALAPDYASRFGGTPAEAGPALETVGMETRSDMAADTQVALVWLKSDGVSNGKIGAVGFGLGATAIDDLVTKGTDLSGAVIFYGHPPSVADVGPIETPLLLNLAGKDPFVDPEIPAFIDVVKKTGVRAEIFTYENTERAFDDDSNSAHYSAEAAKLAWSRTIEFLKATLG</sequence>
<dbReference type="InterPro" id="IPR002925">
    <property type="entry name" value="Dienelactn_hydro"/>
</dbReference>
<dbReference type="PANTHER" id="PTHR46623:SF6">
    <property type="entry name" value="ALPHA_BETA-HYDROLASES SUPERFAMILY PROTEIN"/>
    <property type="match status" value="1"/>
</dbReference>
<dbReference type="PANTHER" id="PTHR46623">
    <property type="entry name" value="CARBOXYMETHYLENEBUTENOLIDASE-RELATED"/>
    <property type="match status" value="1"/>
</dbReference>
<protein>
    <submittedName>
        <fullName evidence="2">Carboxymethylenebutenolidase</fullName>
    </submittedName>
</protein>
<evidence type="ECO:0000313" key="2">
    <source>
        <dbReference type="EMBL" id="RDJ14370.1"/>
    </source>
</evidence>
<feature type="domain" description="Dienelactone hydrolase" evidence="1">
    <location>
        <begin position="65"/>
        <end position="273"/>
    </location>
</feature>
<dbReference type="GO" id="GO:0016787">
    <property type="term" value="F:hydrolase activity"/>
    <property type="evidence" value="ECO:0007669"/>
    <property type="project" value="InterPro"/>
</dbReference>
<dbReference type="Gene3D" id="3.40.50.1820">
    <property type="entry name" value="alpha/beta hydrolase"/>
    <property type="match status" value="1"/>
</dbReference>
<evidence type="ECO:0000259" key="1">
    <source>
        <dbReference type="Pfam" id="PF01738"/>
    </source>
</evidence>
<proteinExistence type="predicted"/>
<evidence type="ECO:0000313" key="3">
    <source>
        <dbReference type="Proteomes" id="UP000254939"/>
    </source>
</evidence>
<dbReference type="InterPro" id="IPR051049">
    <property type="entry name" value="Dienelactone_hydrolase-like"/>
</dbReference>
<dbReference type="Proteomes" id="UP000254939">
    <property type="component" value="Unassembled WGS sequence"/>
</dbReference>
<dbReference type="Pfam" id="PF01738">
    <property type="entry name" value="DLH"/>
    <property type="match status" value="1"/>
</dbReference>
<accession>A0A370KTT4</accession>